<sequence>MEARRNISPISHIQ</sequence>
<accession>I7GAE0</accession>
<proteinExistence type="predicted"/>
<reference evidence="1 2" key="2">
    <citation type="journal article" date="2009" name="Genome Res.">
        <title>Ortho-proteogenomics: multiple proteomes investigation through orthology and a new MS-based protocol.</title>
        <authorList>
            <person name="Gallien S."/>
            <person name="Perrodou E."/>
            <person name="Carapito C."/>
            <person name="Deshayes C."/>
            <person name="Reyrat J.M."/>
            <person name="Van Dorsselaer A."/>
            <person name="Poch O."/>
            <person name="Schaeffer C."/>
            <person name="Lecompte O."/>
        </authorList>
    </citation>
    <scope>NUCLEOTIDE SEQUENCE [LARGE SCALE GENOMIC DNA]</scope>
    <source>
        <strain evidence="2">ATCC 700084 / mc(2)155</strain>
    </source>
</reference>
<name>I7GAE0_MYCS2</name>
<protein>
    <submittedName>
        <fullName evidence="1">Uncharacterized protein</fullName>
    </submittedName>
</protein>
<dbReference type="KEGG" id="msg:MSMEI_3659"/>
<dbReference type="EMBL" id="CP001663">
    <property type="protein sequence ID" value="AFP40121.1"/>
    <property type="molecule type" value="Genomic_DNA"/>
</dbReference>
<reference evidence="1 2" key="1">
    <citation type="journal article" date="2007" name="Genome Biol.">
        <title>Interrupted coding sequences in Mycobacterium smegmatis: authentic mutations or sequencing errors?</title>
        <authorList>
            <person name="Deshayes C."/>
            <person name="Perrodou E."/>
            <person name="Gallien S."/>
            <person name="Euphrasie D."/>
            <person name="Schaeffer C."/>
            <person name="Van-Dorsselaer A."/>
            <person name="Poch O."/>
            <person name="Lecompte O."/>
            <person name="Reyrat J.M."/>
        </authorList>
    </citation>
    <scope>NUCLEOTIDE SEQUENCE [LARGE SCALE GENOMIC DNA]</scope>
    <source>
        <strain evidence="2">ATCC 700084 / mc(2)155</strain>
    </source>
</reference>
<evidence type="ECO:0000313" key="1">
    <source>
        <dbReference type="EMBL" id="AFP40121.1"/>
    </source>
</evidence>
<evidence type="ECO:0000313" key="2">
    <source>
        <dbReference type="Proteomes" id="UP000006158"/>
    </source>
</evidence>
<dbReference type="Proteomes" id="UP000006158">
    <property type="component" value="Chromosome"/>
</dbReference>
<gene>
    <name evidence="1" type="ordered locus">MSMEI_3659</name>
</gene>
<organism evidence="1 2">
    <name type="scientific">Mycolicibacterium smegmatis (strain ATCC 700084 / mc(2)155)</name>
    <name type="common">Mycobacterium smegmatis</name>
    <dbReference type="NCBI Taxonomy" id="246196"/>
    <lineage>
        <taxon>Bacteria</taxon>
        <taxon>Bacillati</taxon>
        <taxon>Actinomycetota</taxon>
        <taxon>Actinomycetes</taxon>
        <taxon>Mycobacteriales</taxon>
        <taxon>Mycobacteriaceae</taxon>
        <taxon>Mycolicibacterium</taxon>
    </lineage>
</organism>